<protein>
    <submittedName>
        <fullName evidence="3">MBL fold metallo-hydrolase</fullName>
    </submittedName>
</protein>
<dbReference type="Pfam" id="PF00753">
    <property type="entry name" value="Lactamase_B"/>
    <property type="match status" value="1"/>
</dbReference>
<dbReference type="InterPro" id="IPR036866">
    <property type="entry name" value="RibonucZ/Hydroxyglut_hydro"/>
</dbReference>
<organism evidence="3 4">
    <name type="scientific">Sphingomonas horti</name>
    <dbReference type="NCBI Taxonomy" id="2682842"/>
    <lineage>
        <taxon>Bacteria</taxon>
        <taxon>Pseudomonadati</taxon>
        <taxon>Pseudomonadota</taxon>
        <taxon>Alphaproteobacteria</taxon>
        <taxon>Sphingomonadales</taxon>
        <taxon>Sphingomonadaceae</taxon>
        <taxon>Sphingomonas</taxon>
    </lineage>
</organism>
<evidence type="ECO:0000259" key="2">
    <source>
        <dbReference type="SMART" id="SM00849"/>
    </source>
</evidence>
<dbReference type="InterPro" id="IPR050855">
    <property type="entry name" value="NDM-1-like"/>
</dbReference>
<feature type="domain" description="Metallo-beta-lactamase" evidence="2">
    <location>
        <begin position="29"/>
        <end position="229"/>
    </location>
</feature>
<sequence length="309" mass="32676">MLALALLLAAAAPDWQLIPGSFERGRGPDGNTVLLDAPDGLVVVDTGRHQAHQDAILAAARARGKPVAAIVNTHWHLDHTGGNAALRAAFPGIPIYASNAVDGALTGFFPRSRAGAEQFIASGKAKPEQVAEIRRDMAAMDDLADLRPSRVVARTGTMTIAGRRLDVHLERYAATAGDVWLYDPQARLAIAGDLVVGLAPFMDTACPEGWRTALGHIAAAPFKALVPGHGAVMSRADFDSWRKAFDALLDCAAGSVGRQACIEGWMKDAAPFIPAADKDRVPGMIGYYIDTRLRAAPDEKARYCPGGPG</sequence>
<dbReference type="PANTHER" id="PTHR42951:SF4">
    <property type="entry name" value="ACYL-COENZYME A THIOESTERASE MBLAC2"/>
    <property type="match status" value="1"/>
</dbReference>
<dbReference type="EMBL" id="WQMS01000008">
    <property type="protein sequence ID" value="MVO77813.1"/>
    <property type="molecule type" value="Genomic_DNA"/>
</dbReference>
<name>A0A6I4J156_9SPHN</name>
<dbReference type="PANTHER" id="PTHR42951">
    <property type="entry name" value="METALLO-BETA-LACTAMASE DOMAIN-CONTAINING"/>
    <property type="match status" value="1"/>
</dbReference>
<evidence type="ECO:0000313" key="4">
    <source>
        <dbReference type="Proteomes" id="UP000441389"/>
    </source>
</evidence>
<dbReference type="SMART" id="SM00849">
    <property type="entry name" value="Lactamase_B"/>
    <property type="match status" value="1"/>
</dbReference>
<evidence type="ECO:0000256" key="1">
    <source>
        <dbReference type="ARBA" id="ARBA00005250"/>
    </source>
</evidence>
<keyword evidence="4" id="KW-1185">Reference proteome</keyword>
<dbReference type="AlphaFoldDB" id="A0A6I4J156"/>
<gene>
    <name evidence="3" type="ORF">GON01_07675</name>
</gene>
<dbReference type="SUPFAM" id="SSF56281">
    <property type="entry name" value="Metallo-hydrolase/oxidoreductase"/>
    <property type="match status" value="1"/>
</dbReference>
<dbReference type="Proteomes" id="UP000441389">
    <property type="component" value="Unassembled WGS sequence"/>
</dbReference>
<keyword evidence="3" id="KW-0378">Hydrolase</keyword>
<dbReference type="RefSeq" id="WP_157026789.1">
    <property type="nucleotide sequence ID" value="NZ_WQMS01000008.1"/>
</dbReference>
<comment type="caution">
    <text evidence="3">The sequence shown here is derived from an EMBL/GenBank/DDBJ whole genome shotgun (WGS) entry which is preliminary data.</text>
</comment>
<dbReference type="InterPro" id="IPR001279">
    <property type="entry name" value="Metallo-B-lactamas"/>
</dbReference>
<proteinExistence type="inferred from homology"/>
<reference evidence="3 4" key="1">
    <citation type="submission" date="2019-12" db="EMBL/GenBank/DDBJ databases">
        <authorList>
            <person name="Huq M.A."/>
        </authorList>
    </citation>
    <scope>NUCLEOTIDE SEQUENCE [LARGE SCALE GENOMIC DNA]</scope>
    <source>
        <strain evidence="3 4">MAH-20</strain>
    </source>
</reference>
<evidence type="ECO:0000313" key="3">
    <source>
        <dbReference type="EMBL" id="MVO77813.1"/>
    </source>
</evidence>
<accession>A0A6I4J156</accession>
<dbReference type="Gene3D" id="3.60.15.10">
    <property type="entry name" value="Ribonuclease Z/Hydroxyacylglutathione hydrolase-like"/>
    <property type="match status" value="1"/>
</dbReference>
<dbReference type="GO" id="GO:0016787">
    <property type="term" value="F:hydrolase activity"/>
    <property type="evidence" value="ECO:0007669"/>
    <property type="project" value="UniProtKB-KW"/>
</dbReference>
<dbReference type="GO" id="GO:0017001">
    <property type="term" value="P:antibiotic catabolic process"/>
    <property type="evidence" value="ECO:0007669"/>
    <property type="project" value="UniProtKB-ARBA"/>
</dbReference>
<comment type="similarity">
    <text evidence="1">Belongs to the metallo-beta-lactamase superfamily. Class-B beta-lactamase family.</text>
</comment>